<organism evidence="4 5">
    <name type="scientific">Pyxidicoccus fallax</name>
    <dbReference type="NCBI Taxonomy" id="394095"/>
    <lineage>
        <taxon>Bacteria</taxon>
        <taxon>Pseudomonadati</taxon>
        <taxon>Myxococcota</taxon>
        <taxon>Myxococcia</taxon>
        <taxon>Myxococcales</taxon>
        <taxon>Cystobacterineae</taxon>
        <taxon>Myxococcaceae</taxon>
        <taxon>Pyxidicoccus</taxon>
    </lineage>
</organism>
<evidence type="ECO:0000256" key="2">
    <source>
        <dbReference type="SAM" id="MobiDB-lite"/>
    </source>
</evidence>
<evidence type="ECO:0000313" key="4">
    <source>
        <dbReference type="EMBL" id="NMO16281.1"/>
    </source>
</evidence>
<dbReference type="Proteomes" id="UP000518300">
    <property type="component" value="Unassembled WGS sequence"/>
</dbReference>
<accession>A0A848LH55</accession>
<comment type="caution">
    <text evidence="4">The sequence shown here is derived from an EMBL/GenBank/DDBJ whole genome shotgun (WGS) entry which is preliminary data.</text>
</comment>
<reference evidence="4 5" key="1">
    <citation type="submission" date="2020-04" db="EMBL/GenBank/DDBJ databases">
        <title>Draft genome of Pyxidicoccus fallax type strain.</title>
        <authorList>
            <person name="Whitworth D.E."/>
        </authorList>
    </citation>
    <scope>NUCLEOTIDE SEQUENCE [LARGE SCALE GENOMIC DNA]</scope>
    <source>
        <strain evidence="4 5">DSM 14698</strain>
    </source>
</reference>
<evidence type="ECO:0000313" key="5">
    <source>
        <dbReference type="Proteomes" id="UP000518300"/>
    </source>
</evidence>
<keyword evidence="4" id="KW-0378">Hydrolase</keyword>
<dbReference type="InterPro" id="IPR050471">
    <property type="entry name" value="AB_hydrolase"/>
</dbReference>
<dbReference type="SUPFAM" id="SSF53474">
    <property type="entry name" value="alpha/beta-Hydrolases"/>
    <property type="match status" value="1"/>
</dbReference>
<dbReference type="PANTHER" id="PTHR43433:SF5">
    <property type="entry name" value="AB HYDROLASE-1 DOMAIN-CONTAINING PROTEIN"/>
    <property type="match status" value="1"/>
</dbReference>
<dbReference type="EMBL" id="JABBJJ010000062">
    <property type="protein sequence ID" value="NMO16281.1"/>
    <property type="molecule type" value="Genomic_DNA"/>
</dbReference>
<evidence type="ECO:0000256" key="1">
    <source>
        <dbReference type="ARBA" id="ARBA00038128"/>
    </source>
</evidence>
<dbReference type="GO" id="GO:0016787">
    <property type="term" value="F:hydrolase activity"/>
    <property type="evidence" value="ECO:0007669"/>
    <property type="project" value="UniProtKB-KW"/>
</dbReference>
<feature type="domain" description="AB hydrolase-1" evidence="3">
    <location>
        <begin position="44"/>
        <end position="279"/>
    </location>
</feature>
<keyword evidence="5" id="KW-1185">Reference proteome</keyword>
<proteinExistence type="inferred from homology"/>
<dbReference type="Gene3D" id="3.40.50.1820">
    <property type="entry name" value="alpha/beta hydrolase"/>
    <property type="match status" value="1"/>
</dbReference>
<dbReference type="InterPro" id="IPR029058">
    <property type="entry name" value="AB_hydrolase_fold"/>
</dbReference>
<dbReference type="InterPro" id="IPR000073">
    <property type="entry name" value="AB_hydrolase_1"/>
</dbReference>
<dbReference type="PANTHER" id="PTHR43433">
    <property type="entry name" value="HYDROLASE, ALPHA/BETA FOLD FAMILY PROTEIN"/>
    <property type="match status" value="1"/>
</dbReference>
<comment type="similarity">
    <text evidence="1">Belongs to the AB hydrolase superfamily. Bacterial non-heme haloperoxidase / perhydrolase family.</text>
</comment>
<dbReference type="Pfam" id="PF00561">
    <property type="entry name" value="Abhydrolase_1"/>
    <property type="match status" value="1"/>
</dbReference>
<feature type="compositionally biased region" description="Low complexity" evidence="2">
    <location>
        <begin position="1"/>
        <end position="14"/>
    </location>
</feature>
<dbReference type="AlphaFoldDB" id="A0A848LH55"/>
<feature type="region of interest" description="Disordered" evidence="2">
    <location>
        <begin position="1"/>
        <end position="25"/>
    </location>
</feature>
<dbReference type="FunFam" id="3.40.50.1820:FF:000205">
    <property type="entry name" value="Non-haem bromoperoxidase BPO-A2"/>
    <property type="match status" value="1"/>
</dbReference>
<evidence type="ECO:0000259" key="3">
    <source>
        <dbReference type="Pfam" id="PF00561"/>
    </source>
</evidence>
<name>A0A848LH55_9BACT</name>
<protein>
    <submittedName>
        <fullName evidence="4">Alpha/beta hydrolase</fullName>
    </submittedName>
</protein>
<dbReference type="PRINTS" id="PR00111">
    <property type="entry name" value="ABHYDROLASE"/>
</dbReference>
<sequence length="295" mass="32314">MAGADEALAAGARPGEAKGRPHGGPYIRTRDGVELFCRDWGTGKPVVFLSGWALASDMWGYQMVPLSERGLRCIAYDRRGHGQSSDPGRGYDYDTLADDLAAVLDTLDLRDVTLVGHSMSAGEMVRYLTRHGDRRIARVLFLAPANTPFLLKTPDNPDGIDAAVFEHLRNNVFLRDYAGWLSQNADPFFVPETSAAMKDWVKDMMLRTSMKAVIDCNRAMTTTDFRAELARIQVPALVIHGDKDASAPIDLTGRKTAKLIPGAKLKVYEGAPHGLFVTHLDRLNGDLLAFVKGEG</sequence>
<gene>
    <name evidence="4" type="ORF">HG543_15685</name>
</gene>